<feature type="region of interest" description="Disordered" evidence="6">
    <location>
        <begin position="54"/>
        <end position="89"/>
    </location>
</feature>
<keyword evidence="4 7" id="KW-1133">Transmembrane helix</keyword>
<comment type="caution">
    <text evidence="8">The sequence shown here is derived from an EMBL/GenBank/DDBJ whole genome shotgun (WGS) entry which is preliminary data.</text>
</comment>
<protein>
    <submittedName>
        <fullName evidence="8">Uncharacterized protein</fullName>
    </submittedName>
</protein>
<evidence type="ECO:0000256" key="4">
    <source>
        <dbReference type="ARBA" id="ARBA00022989"/>
    </source>
</evidence>
<dbReference type="InterPro" id="IPR005349">
    <property type="entry name" value="TMEM14"/>
</dbReference>
<dbReference type="Pfam" id="PF03647">
    <property type="entry name" value="Tmemb_14"/>
    <property type="match status" value="1"/>
</dbReference>
<evidence type="ECO:0000256" key="2">
    <source>
        <dbReference type="ARBA" id="ARBA00007590"/>
    </source>
</evidence>
<dbReference type="EMBL" id="JAINDJ010000008">
    <property type="protein sequence ID" value="KAG9439990.1"/>
    <property type="molecule type" value="Genomic_DNA"/>
</dbReference>
<organism evidence="8 9">
    <name type="scientific">Aristolochia fimbriata</name>
    <name type="common">White veined hardy Dutchman's pipe vine</name>
    <dbReference type="NCBI Taxonomy" id="158543"/>
    <lineage>
        <taxon>Eukaryota</taxon>
        <taxon>Viridiplantae</taxon>
        <taxon>Streptophyta</taxon>
        <taxon>Embryophyta</taxon>
        <taxon>Tracheophyta</taxon>
        <taxon>Spermatophyta</taxon>
        <taxon>Magnoliopsida</taxon>
        <taxon>Magnoliidae</taxon>
        <taxon>Piperales</taxon>
        <taxon>Aristolochiaceae</taxon>
        <taxon>Aristolochia</taxon>
    </lineage>
</organism>
<dbReference type="PANTHER" id="PTHR12668">
    <property type="entry name" value="TRANSMEMBRANE PROTEIN 14, 15"/>
    <property type="match status" value="1"/>
</dbReference>
<gene>
    <name evidence="8" type="ORF">H6P81_020155</name>
</gene>
<dbReference type="Proteomes" id="UP000825729">
    <property type="component" value="Unassembled WGS sequence"/>
</dbReference>
<sequence length="235" mass="25279">MGMETASAPIQRHLSSTTLFSQSKRFNFKLPIRSVSYGRRPAFCQSISMRIDRNGAESPQADNTSVTEIKAEKSNQQKEASQKSYPASGEVNGILGSDASGLVPKRAAKIHDFCFGIPFGGFVLTGGLAGFLISRNPTTLFNGVLFGAALLGLSSYSLKVWRQGKSCTPFILGQAALAAALLWKNLQMYSMTKKVFPTGFFAVVSGAMLCFYTYVMVSGGNPPPKKLKLSTIPPS</sequence>
<reference evidence="8 9" key="1">
    <citation type="submission" date="2021-07" db="EMBL/GenBank/DDBJ databases">
        <title>The Aristolochia fimbriata genome: insights into angiosperm evolution, floral development and chemical biosynthesis.</title>
        <authorList>
            <person name="Jiao Y."/>
        </authorList>
    </citation>
    <scope>NUCLEOTIDE SEQUENCE [LARGE SCALE GENOMIC DNA]</scope>
    <source>
        <strain evidence="8">IBCAS-2021</strain>
        <tissue evidence="8">Leaf</tissue>
    </source>
</reference>
<name>A0AAV7DVK3_ARIFI</name>
<evidence type="ECO:0000256" key="1">
    <source>
        <dbReference type="ARBA" id="ARBA00004370"/>
    </source>
</evidence>
<accession>A0AAV7DVK3</accession>
<feature type="transmembrane region" description="Helical" evidence="7">
    <location>
        <begin position="198"/>
        <end position="217"/>
    </location>
</feature>
<dbReference type="GO" id="GO:0015245">
    <property type="term" value="F:fatty acid transmembrane transporter activity"/>
    <property type="evidence" value="ECO:0007669"/>
    <property type="project" value="TreeGrafter"/>
</dbReference>
<evidence type="ECO:0000256" key="3">
    <source>
        <dbReference type="ARBA" id="ARBA00022692"/>
    </source>
</evidence>
<comment type="subcellular location">
    <subcellularLocation>
        <location evidence="1">Membrane</location>
    </subcellularLocation>
</comment>
<dbReference type="Gene3D" id="1.10.10.1740">
    <property type="entry name" value="Transmembrane protein 14-like"/>
    <property type="match status" value="1"/>
</dbReference>
<proteinExistence type="inferred from homology"/>
<keyword evidence="5 7" id="KW-0472">Membrane</keyword>
<comment type="similarity">
    <text evidence="2">Belongs to the TMEM14 family.</text>
</comment>
<evidence type="ECO:0000313" key="8">
    <source>
        <dbReference type="EMBL" id="KAG9439990.1"/>
    </source>
</evidence>
<dbReference type="PANTHER" id="PTHR12668:SF48">
    <property type="entry name" value="PROTEIN FATTY ACID EXPORT 1, CHLOROPLASTIC"/>
    <property type="match status" value="1"/>
</dbReference>
<keyword evidence="3 7" id="KW-0812">Transmembrane</keyword>
<dbReference type="GO" id="GO:0009706">
    <property type="term" value="C:chloroplast inner membrane"/>
    <property type="evidence" value="ECO:0007669"/>
    <property type="project" value="TreeGrafter"/>
</dbReference>
<evidence type="ECO:0000256" key="7">
    <source>
        <dbReference type="SAM" id="Phobius"/>
    </source>
</evidence>
<dbReference type="InterPro" id="IPR044890">
    <property type="entry name" value="TMEM14_sf"/>
</dbReference>
<dbReference type="AlphaFoldDB" id="A0AAV7DVK3"/>
<evidence type="ECO:0000313" key="9">
    <source>
        <dbReference type="Proteomes" id="UP000825729"/>
    </source>
</evidence>
<evidence type="ECO:0000256" key="6">
    <source>
        <dbReference type="SAM" id="MobiDB-lite"/>
    </source>
</evidence>
<feature type="transmembrane region" description="Helical" evidence="7">
    <location>
        <begin position="139"/>
        <end position="158"/>
    </location>
</feature>
<keyword evidence="9" id="KW-1185">Reference proteome</keyword>
<feature type="transmembrane region" description="Helical" evidence="7">
    <location>
        <begin position="113"/>
        <end position="133"/>
    </location>
</feature>
<evidence type="ECO:0000256" key="5">
    <source>
        <dbReference type="ARBA" id="ARBA00023136"/>
    </source>
</evidence>